<dbReference type="Proteomes" id="UP000321820">
    <property type="component" value="Chromosome"/>
</dbReference>
<name>A0A5B9EKV7_9BACT</name>
<dbReference type="InterPro" id="IPR008928">
    <property type="entry name" value="6-hairpin_glycosidase_sf"/>
</dbReference>
<dbReference type="GO" id="GO:0005975">
    <property type="term" value="P:carbohydrate metabolic process"/>
    <property type="evidence" value="ECO:0007669"/>
    <property type="project" value="InterPro"/>
</dbReference>
<proteinExistence type="predicted"/>
<feature type="chain" id="PRO_5022659025" description="Alpha-L-rhamnosidase six-hairpin glycosidase domain-containing protein" evidence="1">
    <location>
        <begin position="24"/>
        <end position="488"/>
    </location>
</feature>
<dbReference type="RefSeq" id="WP_147650013.1">
    <property type="nucleotide sequence ID" value="NZ_CP042806.1"/>
</dbReference>
<evidence type="ECO:0000313" key="2">
    <source>
        <dbReference type="EMBL" id="QEE30716.1"/>
    </source>
</evidence>
<sequence>MRRAWITCLGVPLSVLAICIATAQAQQTAASSTTLRFTSSNPSLEKSFAWAVPQALAYSHNMTSDAAEPWYEAALPGRDAFCMRDVSHQARGAAALGLDKANLNMLSRFAAAIAPERDWAGYWEIDKDGKPSTADYVSDEDFWYNLPANFDMLDAIVRMWDWTGDNRYVDQPEMKRFFQKTANEYVAAWDLQTDKLLQRDRIMHRRKAQGKFVDARGIPSYTEGRKDFNLGVDLLAAKYRAFLDLSLLAAHYGQKQQGESYRKIAEETRHLIDEHTWLQDSRHYAGFLSPESKPKGSGDMFLLYFGVLKDSEAKSGALRYLGSQEYLNSIGIEEESYLPDVFFRYGRIDAAYDRIADLTRETRERREYPEVSYGVIDSFVHGLMGIDVSSAAVTTLSRSKGEEEDAIYGVHLLGGTIDVKHVGHRSTTLTNHTEHAIVWRAAFSGPKTNLAVDGKAQASRTTTTEGGEAIRYVLVRVSRGQSLTVNMR</sequence>
<evidence type="ECO:0008006" key="4">
    <source>
        <dbReference type="Google" id="ProtNLM"/>
    </source>
</evidence>
<reference evidence="2 3" key="1">
    <citation type="submission" date="2019-08" db="EMBL/GenBank/DDBJ databases">
        <title>Complete genome sequence of Terriglobus albidus strain ORNL.</title>
        <authorList>
            <person name="Podar M."/>
        </authorList>
    </citation>
    <scope>NUCLEOTIDE SEQUENCE [LARGE SCALE GENOMIC DNA]</scope>
    <source>
        <strain evidence="2 3">ORNL</strain>
    </source>
</reference>
<keyword evidence="1" id="KW-0732">Signal</keyword>
<dbReference type="EMBL" id="CP042806">
    <property type="protein sequence ID" value="QEE30716.1"/>
    <property type="molecule type" value="Genomic_DNA"/>
</dbReference>
<dbReference type="SUPFAM" id="SSF48208">
    <property type="entry name" value="Six-hairpin glycosidases"/>
    <property type="match status" value="1"/>
</dbReference>
<accession>A0A5B9EKV7</accession>
<evidence type="ECO:0000256" key="1">
    <source>
        <dbReference type="SAM" id="SignalP"/>
    </source>
</evidence>
<protein>
    <recommendedName>
        <fullName evidence="4">Alpha-L-rhamnosidase six-hairpin glycosidase domain-containing protein</fullName>
    </recommendedName>
</protein>
<dbReference type="KEGG" id="talb:FTW19_23595"/>
<gene>
    <name evidence="2" type="ORF">FTW19_23595</name>
</gene>
<evidence type="ECO:0000313" key="3">
    <source>
        <dbReference type="Proteomes" id="UP000321820"/>
    </source>
</evidence>
<dbReference type="OrthoDB" id="9759959at2"/>
<keyword evidence="3" id="KW-1185">Reference proteome</keyword>
<dbReference type="AlphaFoldDB" id="A0A5B9EKV7"/>
<dbReference type="Gene3D" id="1.50.10.10">
    <property type="match status" value="1"/>
</dbReference>
<dbReference type="InterPro" id="IPR012341">
    <property type="entry name" value="6hp_glycosidase-like_sf"/>
</dbReference>
<feature type="signal peptide" evidence="1">
    <location>
        <begin position="1"/>
        <end position="23"/>
    </location>
</feature>
<organism evidence="2 3">
    <name type="scientific">Terriglobus albidus</name>
    <dbReference type="NCBI Taxonomy" id="1592106"/>
    <lineage>
        <taxon>Bacteria</taxon>
        <taxon>Pseudomonadati</taxon>
        <taxon>Acidobacteriota</taxon>
        <taxon>Terriglobia</taxon>
        <taxon>Terriglobales</taxon>
        <taxon>Acidobacteriaceae</taxon>
        <taxon>Terriglobus</taxon>
    </lineage>
</organism>